<dbReference type="InterPro" id="IPR018060">
    <property type="entry name" value="HTH_AraC"/>
</dbReference>
<keyword evidence="2" id="KW-0238">DNA-binding</keyword>
<proteinExistence type="predicted"/>
<dbReference type="PRINTS" id="PR00032">
    <property type="entry name" value="HTHARAC"/>
</dbReference>
<keyword evidence="1" id="KW-0805">Transcription regulation</keyword>
<dbReference type="GO" id="GO:0003700">
    <property type="term" value="F:DNA-binding transcription factor activity"/>
    <property type="evidence" value="ECO:0007669"/>
    <property type="project" value="InterPro"/>
</dbReference>
<dbReference type="SMART" id="SM00342">
    <property type="entry name" value="HTH_ARAC"/>
    <property type="match status" value="1"/>
</dbReference>
<dbReference type="Pfam" id="PF12833">
    <property type="entry name" value="HTH_18"/>
    <property type="match status" value="1"/>
</dbReference>
<gene>
    <name evidence="5" type="ORF">K4G66_14935</name>
</gene>
<dbReference type="SUPFAM" id="SSF51215">
    <property type="entry name" value="Regulatory protein AraC"/>
    <property type="match status" value="1"/>
</dbReference>
<dbReference type="InterPro" id="IPR009057">
    <property type="entry name" value="Homeodomain-like_sf"/>
</dbReference>
<evidence type="ECO:0000313" key="5">
    <source>
        <dbReference type="EMBL" id="WKN39986.1"/>
    </source>
</evidence>
<evidence type="ECO:0000256" key="2">
    <source>
        <dbReference type="ARBA" id="ARBA00023125"/>
    </source>
</evidence>
<protein>
    <submittedName>
        <fullName evidence="5">Helix-turn-helix transcriptional regulator</fullName>
    </submittedName>
</protein>
<dbReference type="Pfam" id="PF02311">
    <property type="entry name" value="AraC_binding"/>
    <property type="match status" value="1"/>
</dbReference>
<dbReference type="PANTHER" id="PTHR43280:SF32">
    <property type="entry name" value="TRANSCRIPTIONAL REGULATORY PROTEIN"/>
    <property type="match status" value="1"/>
</dbReference>
<evidence type="ECO:0000256" key="3">
    <source>
        <dbReference type="ARBA" id="ARBA00023163"/>
    </source>
</evidence>
<reference evidence="5" key="2">
    <citation type="journal article" date="2024" name="Antonie Van Leeuwenhoek">
        <title>Roseihalotalea indica gen. nov., sp. nov., a halophilic Bacteroidetes from mesopelagic Southwest Indian Ocean with higher carbohydrate metabolic potential.</title>
        <authorList>
            <person name="Chen B."/>
            <person name="Zhang M."/>
            <person name="Lin D."/>
            <person name="Ye J."/>
            <person name="Tang K."/>
        </authorList>
    </citation>
    <scope>NUCLEOTIDE SEQUENCE</scope>
    <source>
        <strain evidence="5">TK19036</strain>
    </source>
</reference>
<dbReference type="GO" id="GO:0043565">
    <property type="term" value="F:sequence-specific DNA binding"/>
    <property type="evidence" value="ECO:0007669"/>
    <property type="project" value="InterPro"/>
</dbReference>
<dbReference type="InterPro" id="IPR037923">
    <property type="entry name" value="HTH-like"/>
</dbReference>
<dbReference type="PANTHER" id="PTHR43280">
    <property type="entry name" value="ARAC-FAMILY TRANSCRIPTIONAL REGULATOR"/>
    <property type="match status" value="1"/>
</dbReference>
<reference evidence="5" key="1">
    <citation type="journal article" date="2023" name="Comput. Struct. Biotechnol. J.">
        <title>Discovery of a novel marine Bacteroidetes with a rich repertoire of carbohydrate-active enzymes.</title>
        <authorList>
            <person name="Chen B."/>
            <person name="Liu G."/>
            <person name="Chen Q."/>
            <person name="Wang H."/>
            <person name="Liu L."/>
            <person name="Tang K."/>
        </authorList>
    </citation>
    <scope>NUCLEOTIDE SEQUENCE</scope>
    <source>
        <strain evidence="5">TK19036</strain>
    </source>
</reference>
<evidence type="ECO:0000259" key="4">
    <source>
        <dbReference type="PROSITE" id="PS01124"/>
    </source>
</evidence>
<dbReference type="InterPro" id="IPR003313">
    <property type="entry name" value="AraC-bd"/>
</dbReference>
<feature type="domain" description="HTH araC/xylS-type" evidence="4">
    <location>
        <begin position="185"/>
        <end position="283"/>
    </location>
</feature>
<dbReference type="PROSITE" id="PS01124">
    <property type="entry name" value="HTH_ARAC_FAMILY_2"/>
    <property type="match status" value="1"/>
</dbReference>
<dbReference type="InterPro" id="IPR020449">
    <property type="entry name" value="Tscrpt_reg_AraC-type_HTH"/>
</dbReference>
<organism evidence="5">
    <name type="scientific">Roseihalotalea indica</name>
    <dbReference type="NCBI Taxonomy" id="2867963"/>
    <lineage>
        <taxon>Bacteria</taxon>
        <taxon>Pseudomonadati</taxon>
        <taxon>Bacteroidota</taxon>
        <taxon>Cytophagia</taxon>
        <taxon>Cytophagales</taxon>
        <taxon>Catalimonadaceae</taxon>
        <taxon>Roseihalotalea</taxon>
    </lineage>
</organism>
<name>A0AA49JJW6_9BACT</name>
<dbReference type="AlphaFoldDB" id="A0AA49JJW6"/>
<dbReference type="SUPFAM" id="SSF46689">
    <property type="entry name" value="Homeodomain-like"/>
    <property type="match status" value="1"/>
</dbReference>
<accession>A0AA49JJW6</accession>
<sequence length="285" mass="33006">MENIPVRYIQATQQEPGFSGSFSIREVRGLLAGKDMVQALHRHDFFYLLALEKGAGEHEIDFASYEVHDHSVFFMRPGQVHQLRLNAGSTGYLLQFKADVYHPSDQVSHQSLRKASHRSVYQLDVNGFKKVLSVLTYIFQEYTDQQEGYQEVIRANLGIFFIELVRQQHPSTTKNVNPYAQERLEEFLELLATHIAVHKQVTHYADMMHLSPYQLNAITKATLGKTCSELINEHIMLEAKRYLLATTNQVSQIAYQLGYEDVSYFIRLFRKHTGHSPEAFRHNFR</sequence>
<keyword evidence="3" id="KW-0804">Transcription</keyword>
<dbReference type="Gene3D" id="1.10.10.60">
    <property type="entry name" value="Homeodomain-like"/>
    <property type="match status" value="1"/>
</dbReference>
<dbReference type="EMBL" id="CP120682">
    <property type="protein sequence ID" value="WKN39986.1"/>
    <property type="molecule type" value="Genomic_DNA"/>
</dbReference>
<evidence type="ECO:0000256" key="1">
    <source>
        <dbReference type="ARBA" id="ARBA00023015"/>
    </source>
</evidence>